<feature type="domain" description="Transposase IS801/IS1294" evidence="1">
    <location>
        <begin position="122"/>
        <end position="147"/>
    </location>
</feature>
<feature type="domain" description="Transposase zinc-binding" evidence="2">
    <location>
        <begin position="5"/>
        <end position="84"/>
    </location>
</feature>
<dbReference type="InterPro" id="IPR026889">
    <property type="entry name" value="Zn_Tnp"/>
</dbReference>
<evidence type="ECO:0000259" key="1">
    <source>
        <dbReference type="Pfam" id="PF04986"/>
    </source>
</evidence>
<dbReference type="Proteomes" id="UP000238163">
    <property type="component" value="Unassembled WGS sequence"/>
</dbReference>
<dbReference type="Pfam" id="PF14319">
    <property type="entry name" value="Zn_Tnp_IS91"/>
    <property type="match status" value="1"/>
</dbReference>
<dbReference type="PANTHER" id="PTHR37023">
    <property type="entry name" value="TRANSPOSASE"/>
    <property type="match status" value="1"/>
</dbReference>
<organism evidence="3 4">
    <name type="scientific">Vibrio mediterranei</name>
    <dbReference type="NCBI Taxonomy" id="689"/>
    <lineage>
        <taxon>Bacteria</taxon>
        <taxon>Pseudomonadati</taxon>
        <taxon>Pseudomonadota</taxon>
        <taxon>Gammaproteobacteria</taxon>
        <taxon>Vibrionales</taxon>
        <taxon>Vibrionaceae</taxon>
        <taxon>Vibrio</taxon>
    </lineage>
</organism>
<sequence>MATDSSLREIEIEEVTKMLACGQPVMGEKRYKCENEACFHEKTICLSCSSRACARCGKKSTDNWIMQQIERLPDCEWSHKTFTMPCEFWGLFHANRWLLDKLCTLAVDNLLYAAEKRGLDIGIFCAIHTFGRQLTWHPHIHASVTLG</sequence>
<accession>A0ABX5D490</accession>
<dbReference type="PANTHER" id="PTHR37023:SF1">
    <property type="entry name" value="ISSOD25 TRANSPOSASE TNPA_ISSOD25"/>
    <property type="match status" value="1"/>
</dbReference>
<keyword evidence="4" id="KW-1185">Reference proteome</keyword>
<reference evidence="3 4" key="2">
    <citation type="submission" date="2018-03" db="EMBL/GenBank/DDBJ databases">
        <title>Genetic Diversity and Phenotypic Plasticity of AHL Mediated Quorum Sensing in Environmental Strains of Vibrio mediterranei.</title>
        <authorList>
            <person name="Lantoine F."/>
            <person name="Vouve F."/>
        </authorList>
    </citation>
    <scope>NUCLEOTIDE SEQUENCE [LARGE SCALE GENOMIC DNA]</scope>
    <source>
        <strain evidence="3 4">17LN0615E</strain>
    </source>
</reference>
<name>A0ABX5D490_9VIBR</name>
<evidence type="ECO:0000313" key="4">
    <source>
        <dbReference type="Proteomes" id="UP000238163"/>
    </source>
</evidence>
<protein>
    <submittedName>
        <fullName evidence="3">IS91 family transposase</fullName>
    </submittedName>
</protein>
<proteinExistence type="predicted"/>
<evidence type="ECO:0000313" key="3">
    <source>
        <dbReference type="EMBL" id="PRQ64429.1"/>
    </source>
</evidence>
<gene>
    <name evidence="3" type="ORF">COR51_27595</name>
</gene>
<feature type="non-terminal residue" evidence="3">
    <location>
        <position position="147"/>
    </location>
</feature>
<dbReference type="InterPro" id="IPR007069">
    <property type="entry name" value="Transposase_32"/>
</dbReference>
<evidence type="ECO:0000259" key="2">
    <source>
        <dbReference type="Pfam" id="PF14319"/>
    </source>
</evidence>
<dbReference type="EMBL" id="NWTN01000066">
    <property type="protein sequence ID" value="PRQ64429.1"/>
    <property type="molecule type" value="Genomic_DNA"/>
</dbReference>
<comment type="caution">
    <text evidence="3">The sequence shown here is derived from an EMBL/GenBank/DDBJ whole genome shotgun (WGS) entry which is preliminary data.</text>
</comment>
<dbReference type="Pfam" id="PF04986">
    <property type="entry name" value="Y2_Tnp"/>
    <property type="match status" value="1"/>
</dbReference>
<reference evidence="3 4" key="1">
    <citation type="submission" date="2017-09" db="EMBL/GenBank/DDBJ databases">
        <authorList>
            <person name="Girard L."/>
            <person name="Lami R."/>
            <person name="Suzuki M."/>
            <person name="Baudart J."/>
        </authorList>
    </citation>
    <scope>NUCLEOTIDE SEQUENCE [LARGE SCALE GENOMIC DNA]</scope>
    <source>
        <strain evidence="3 4">17LN0615E</strain>
    </source>
</reference>